<evidence type="ECO:0000256" key="11">
    <source>
        <dbReference type="ARBA" id="ARBA00023246"/>
    </source>
</evidence>
<evidence type="ECO:0000313" key="24">
    <source>
        <dbReference type="Proteomes" id="UP000316079"/>
    </source>
</evidence>
<dbReference type="FunFam" id="2.10.90.10:FF:000004">
    <property type="entry name" value="Transforming growth factor beta"/>
    <property type="match status" value="1"/>
</dbReference>
<keyword evidence="11 19" id="KW-0497">Mitogen</keyword>
<dbReference type="PROSITE" id="PS00250">
    <property type="entry name" value="TGF_BETA_1"/>
    <property type="match status" value="1"/>
</dbReference>
<evidence type="ECO:0000256" key="6">
    <source>
        <dbReference type="ARBA" id="ARBA00022685"/>
    </source>
</evidence>
<dbReference type="GO" id="GO:0009888">
    <property type="term" value="P:tissue development"/>
    <property type="evidence" value="ECO:0007669"/>
    <property type="project" value="UniProtKB-ARBA"/>
</dbReference>
<evidence type="ECO:0000259" key="22">
    <source>
        <dbReference type="PROSITE" id="PS51362"/>
    </source>
</evidence>
<accession>A0A553QJL8</accession>
<feature type="disulfide bond" evidence="20">
    <location>
        <begin position="375"/>
        <end position="440"/>
    </location>
</feature>
<dbReference type="InterPro" id="IPR016319">
    <property type="entry name" value="TGF-beta"/>
</dbReference>
<dbReference type="PRINTS" id="PR01423">
    <property type="entry name" value="TGFBETA"/>
</dbReference>
<dbReference type="GO" id="GO:0048731">
    <property type="term" value="P:system development"/>
    <property type="evidence" value="ECO:0007669"/>
    <property type="project" value="UniProtKB-ARBA"/>
</dbReference>
<comment type="subunit">
    <text evidence="18">Latency-associated peptide: Homodimer; disulfide-linked. Latency-associated peptide: Interacts with Transforming growth factor beta-1 (TGF-beta-1) chain; interaction is non-covalent and maintains (TGF-beta-1) in a latent state; each Latency-associated peptide (LAP) monomer interacts with TGF-beta-1 in the other monomer. Transforming growth factor beta-1: Homodimer; disulfide-linked. Transforming growth factor beta-1: Interacts with TGF-beta receptors (tgfbr1 and tgfbr2), leading to signal transduction. Interacts with EFEMP2.</text>
</comment>
<comment type="function">
    <text evidence="17">Required to maintain the Transforming growth factor beta-1 (TGF-beta-1) chain in a latent state during storage in extracellular matrix. Associates non-covalently with TGF-beta-1 and regulates its activation via interaction with 'milieu molecules', such as LTBP1, LRRC32/GARP and LRRC33/NRROS, that control activation of TGF-beta-1. Interaction with integrins (ITGAV:ITGB6 or ITGAV:ITGB8) results in distortion of the Latency-associated peptide chain and subsequent release of the active TGF-beta-1.</text>
</comment>
<comment type="function">
    <text evidence="15">Required to maintain the Transforming growth factor beta-3 (TGF-beta-3) chain in a latent state during storage in extracellular matrix. Associates non-covalently with TGF-beta-3 and regulates its activation via interaction with 'milieu molecules', such as LTBP1 and LRRC32/GARP, that control activation of TGF-beta-3. Interaction with integrins results in distortion of the Latency-associated peptide chain and subsequent release of the active TGF-beta-3.</text>
</comment>
<evidence type="ECO:0000256" key="12">
    <source>
        <dbReference type="ARBA" id="ARBA00034081"/>
    </source>
</evidence>
<evidence type="ECO:0000256" key="17">
    <source>
        <dbReference type="ARBA" id="ARBA00057824"/>
    </source>
</evidence>
<reference evidence="23 24" key="1">
    <citation type="journal article" date="2019" name="Sci. Data">
        <title>Hybrid genome assembly and annotation of Danionella translucida.</title>
        <authorList>
            <person name="Kadobianskyi M."/>
            <person name="Schulze L."/>
            <person name="Schuelke M."/>
            <person name="Judkewitz B."/>
        </authorList>
    </citation>
    <scope>NUCLEOTIDE SEQUENCE [LARGE SCALE GENOMIC DNA]</scope>
    <source>
        <strain evidence="23 24">Bolton</strain>
    </source>
</reference>
<evidence type="ECO:0000256" key="10">
    <source>
        <dbReference type="ARBA" id="ARBA00023180"/>
    </source>
</evidence>
<dbReference type="InterPro" id="IPR003940">
    <property type="entry name" value="TGFb2"/>
</dbReference>
<comment type="function">
    <text evidence="16">Transforming growth factor beta-3: Multifunctional protein that regulates embryogenesis and cell differentiation and is required in various processes such as secondary palate development. Activation into mature form follows different steps: following cleavage of the proprotein in the Golgi apparatus, Latency-associated peptide (LAP) and Transforming growth factor beta-3 (TGF-beta-3) chains remain non-covalently linked rendering TGF-beta-3 inactive during storage in extracellular matrix. At the same time, LAP chain interacts with 'milieu molecules', such as LTBP1 and LRRC32/GARP that control activation of TGF-beta-3 and maintain it in a latent state during storage in extracellular milieus. TGF-beta-3 is released from LAP by integrins: integrin-binding results in distortion of the LAP chain and subsequent release of the active TGF-beta-3. Once activated following release of LAP, TGF-beta-3 acts by binding to TGF-beta receptors (TGFBR1 and TGFBR2), which transduce signal.</text>
</comment>
<feature type="disulfide bond" description="Interchain" evidence="20">
    <location>
        <position position="408"/>
    </location>
</feature>
<comment type="function">
    <text evidence="13">Multifunctional protein that regulates various processes such as angiogenesis and heart development. Activation into mature form follows different steps: following cleavage of the proprotein in the Golgi apparatus, Latency-associated peptide (LAP) and Transforming growth factor beta-2 (TGF-beta-2) chains remain non-covalently linked rendering TGF-beta-2 inactive during storage in extracellular matrix. At the same time, LAP chain interacts with 'milieu molecules', such as LTBP1 and LRRC32/GARP, that control activation of TGF-beta-2 and maintain it in a latent state during storage in extracellular milieus. Once activated following release of LAP, TGF-beta-2 acts by binding to TGF-beta receptors (TGFBR1 and TGFBR2), which transduce signal.</text>
</comment>
<evidence type="ECO:0000256" key="18">
    <source>
        <dbReference type="ARBA" id="ARBA00065283"/>
    </source>
</evidence>
<feature type="chain" id="PRO_5022280324" description="Transforming growth factor beta" evidence="19">
    <location>
        <begin position="22"/>
        <end position="443"/>
    </location>
</feature>
<evidence type="ECO:0000256" key="20">
    <source>
        <dbReference type="PIRSR" id="PIRSR001787-1"/>
    </source>
</evidence>
<evidence type="ECO:0000256" key="19">
    <source>
        <dbReference type="PIRNR" id="PIRNR001787"/>
    </source>
</evidence>
<dbReference type="InterPro" id="IPR029034">
    <property type="entry name" value="Cystine-knot_cytokine"/>
</dbReference>
<feature type="signal peptide" evidence="19">
    <location>
        <begin position="1"/>
        <end position="21"/>
    </location>
</feature>
<dbReference type="GO" id="GO:0009887">
    <property type="term" value="P:animal organ morphogenesis"/>
    <property type="evidence" value="ECO:0007669"/>
    <property type="project" value="UniProtKB-ARBA"/>
</dbReference>
<gene>
    <name evidence="23" type="ORF">DNTS_031614</name>
</gene>
<dbReference type="EMBL" id="SRMA01025877">
    <property type="protein sequence ID" value="TRY90126.1"/>
    <property type="molecule type" value="Genomic_DNA"/>
</dbReference>
<evidence type="ECO:0000256" key="5">
    <source>
        <dbReference type="ARBA" id="ARBA00022530"/>
    </source>
</evidence>
<evidence type="ECO:0000256" key="1">
    <source>
        <dbReference type="ARBA" id="ARBA00003972"/>
    </source>
</evidence>
<evidence type="ECO:0000256" key="14">
    <source>
        <dbReference type="ARBA" id="ARBA00045656"/>
    </source>
</evidence>
<dbReference type="Gene3D" id="2.10.90.10">
    <property type="entry name" value="Cystine-knot cytokines"/>
    <property type="match status" value="1"/>
</dbReference>
<keyword evidence="9 20" id="KW-1015">Disulfide bond</keyword>
<proteinExistence type="inferred from homology"/>
<dbReference type="InterPro" id="IPR017948">
    <property type="entry name" value="TGFb_CS"/>
</dbReference>
<dbReference type="PRINTS" id="PR01425">
    <property type="entry name" value="TGFBETA2"/>
</dbReference>
<evidence type="ECO:0000256" key="4">
    <source>
        <dbReference type="ARBA" id="ARBA00022525"/>
    </source>
</evidence>
<evidence type="ECO:0000256" key="7">
    <source>
        <dbReference type="ARBA" id="ARBA00022729"/>
    </source>
</evidence>
<evidence type="ECO:0000256" key="13">
    <source>
        <dbReference type="ARBA" id="ARBA00045470"/>
    </source>
</evidence>
<dbReference type="InterPro" id="IPR001839">
    <property type="entry name" value="TGF-b_C"/>
</dbReference>
<evidence type="ECO:0000313" key="23">
    <source>
        <dbReference type="EMBL" id="TRY90126.1"/>
    </source>
</evidence>
<dbReference type="Pfam" id="PF00688">
    <property type="entry name" value="TGFb_propeptide"/>
    <property type="match status" value="1"/>
</dbReference>
<comment type="function">
    <text evidence="12">Precursor of the Latency-associated peptide (LAP) and Transforming growth factor beta-2 (TGF-beta-2) chains, which constitute the regulatory and active subunit of TGF-beta-2, respectively.</text>
</comment>
<comment type="caution">
    <text evidence="23">The sequence shown here is derived from an EMBL/GenBank/DDBJ whole genome shotgun (WGS) entry which is preliminary data.</text>
</comment>
<dbReference type="GO" id="GO:0007179">
    <property type="term" value="P:transforming growth factor beta receptor signaling pathway"/>
    <property type="evidence" value="ECO:0007669"/>
    <property type="project" value="TreeGrafter"/>
</dbReference>
<keyword evidence="24" id="KW-1185">Reference proteome</keyword>
<dbReference type="PANTHER" id="PTHR11848">
    <property type="entry name" value="TGF-BETA FAMILY"/>
    <property type="match status" value="1"/>
</dbReference>
<comment type="subunit">
    <text evidence="19">Homodimer; disulfide-linked.</text>
</comment>
<dbReference type="AlphaFoldDB" id="A0A553QJL8"/>
<name>A0A553QJL8_9TELE</name>
<evidence type="ECO:0000256" key="21">
    <source>
        <dbReference type="RuleBase" id="RU000354"/>
    </source>
</evidence>
<keyword evidence="6" id="KW-0165">Cleavage on pair of basic residues</keyword>
<dbReference type="OrthoDB" id="5949851at2759"/>
<dbReference type="PANTHER" id="PTHR11848:SF249">
    <property type="entry name" value="TRANSFORMING GROWTH FACTOR BETA"/>
    <property type="match status" value="1"/>
</dbReference>
<evidence type="ECO:0000256" key="16">
    <source>
        <dbReference type="ARBA" id="ARBA00046153"/>
    </source>
</evidence>
<dbReference type="PROSITE" id="PS51362">
    <property type="entry name" value="TGF_BETA_2"/>
    <property type="match status" value="1"/>
</dbReference>
<dbReference type="Gene3D" id="2.60.120.970">
    <property type="match status" value="1"/>
</dbReference>
<dbReference type="GO" id="GO:0005125">
    <property type="term" value="F:cytokine activity"/>
    <property type="evidence" value="ECO:0007669"/>
    <property type="project" value="TreeGrafter"/>
</dbReference>
<dbReference type="SUPFAM" id="SSF57501">
    <property type="entry name" value="Cystine-knot cytokines"/>
    <property type="match status" value="1"/>
</dbReference>
<sequence>MCQSNMWFINLSLLVLKLSLSADGFSTCQSYNLDDHKSKRIEAVRGQILSKLRIRSPPTPEVSPPPESVPAEVMLLYNSTKELLKDRARQAEACERESSEEDYYAKEVQRVNMSPLRTDTSRGSETHVQTTKCTQEPSESCLCSSDSIHPLPQSPFFRIVGFDVTNVERNFSTLFKAEFRIFRVPNPQARTTEQRVEIYQILKSEDPMAPSQRYIDSRTVEPRAKGSWLSVDVTETVKEWMAAREKNLGLKISVHCPCCTFVPSTNSIVPNKTEELEARFAGIDDDLIKLNRRPGATKGQIEFSTKTPHLILTLLPTDRLDNPAKKTRKKRSAADTSICTRNDQGCCLRSLYIDFRRDLNWKWIHEPKGYKANFCAGNCPYLWSADNHYNMILPLYNKMNPEASASPCCVPQDLEPLTIVYFLGRTPRVEQLSNMVVRSCKCR</sequence>
<evidence type="ECO:0000256" key="9">
    <source>
        <dbReference type="ARBA" id="ARBA00023157"/>
    </source>
</evidence>
<dbReference type="Proteomes" id="UP000316079">
    <property type="component" value="Unassembled WGS sequence"/>
</dbReference>
<dbReference type="GO" id="GO:0008083">
    <property type="term" value="F:growth factor activity"/>
    <property type="evidence" value="ECO:0007669"/>
    <property type="project" value="UniProtKB-UniRule"/>
</dbReference>
<dbReference type="PIRSF" id="PIRSF001787">
    <property type="entry name" value="TGF-beta"/>
    <property type="match status" value="1"/>
</dbReference>
<comment type="function">
    <text evidence="14">Required to maintain the Transforming growth factor beta-2 (TGF-beta-2) chain in a latent state during storage in extracellular matrix. Associates non-covalently with TGF-beta-2 and regulates its activation via interaction with 'milieu molecules', such as LTBP1 and LRRC32/GARP, that control activation of TGF-beta-2.</text>
</comment>
<dbReference type="Pfam" id="PF00019">
    <property type="entry name" value="TGF_beta"/>
    <property type="match status" value="1"/>
</dbReference>
<dbReference type="InterPro" id="IPR015615">
    <property type="entry name" value="TGF-beta-rel"/>
</dbReference>
<organism evidence="23 24">
    <name type="scientific">Danionella cerebrum</name>
    <dbReference type="NCBI Taxonomy" id="2873325"/>
    <lineage>
        <taxon>Eukaryota</taxon>
        <taxon>Metazoa</taxon>
        <taxon>Chordata</taxon>
        <taxon>Craniata</taxon>
        <taxon>Vertebrata</taxon>
        <taxon>Euteleostomi</taxon>
        <taxon>Actinopterygii</taxon>
        <taxon>Neopterygii</taxon>
        <taxon>Teleostei</taxon>
        <taxon>Ostariophysi</taxon>
        <taxon>Cypriniformes</taxon>
        <taxon>Danionidae</taxon>
        <taxon>Danioninae</taxon>
        <taxon>Danionella</taxon>
    </lineage>
</organism>
<keyword evidence="5" id="KW-0272">Extracellular matrix</keyword>
<dbReference type="GO" id="GO:0005615">
    <property type="term" value="C:extracellular space"/>
    <property type="evidence" value="ECO:0007669"/>
    <property type="project" value="UniProtKB-UniRule"/>
</dbReference>
<keyword evidence="7 19" id="KW-0732">Signal</keyword>
<comment type="function">
    <text evidence="1">Transforming growth factor beta-3 proprotein: Precursor of the Latency-associated peptide (LAP) and Transforming growth factor beta-3 (TGF-beta-3) chains, which constitute the regulatory and active subunit of TGF-beta-3, respectively.</text>
</comment>
<evidence type="ECO:0000256" key="8">
    <source>
        <dbReference type="ARBA" id="ARBA00023030"/>
    </source>
</evidence>
<feature type="domain" description="TGF-beta family profile" evidence="22">
    <location>
        <begin position="328"/>
        <end position="443"/>
    </location>
</feature>
<dbReference type="GO" id="GO:0005160">
    <property type="term" value="F:transforming growth factor beta receptor binding"/>
    <property type="evidence" value="ECO:0007669"/>
    <property type="project" value="InterPro"/>
</dbReference>
<keyword evidence="8 19" id="KW-0339">Growth factor</keyword>
<dbReference type="SMART" id="SM00204">
    <property type="entry name" value="TGFB"/>
    <property type="match status" value="1"/>
</dbReference>
<dbReference type="InterPro" id="IPR001111">
    <property type="entry name" value="TGF-b_propeptide"/>
</dbReference>
<feature type="disulfide bond" evidence="20">
    <location>
        <begin position="346"/>
        <end position="409"/>
    </location>
</feature>
<dbReference type="STRING" id="623744.A0A553QJL8"/>
<evidence type="ECO:0000256" key="3">
    <source>
        <dbReference type="ARBA" id="ARBA00006656"/>
    </source>
</evidence>
<feature type="disulfide bond" evidence="20">
    <location>
        <begin position="379"/>
        <end position="442"/>
    </location>
</feature>
<evidence type="ECO:0000256" key="2">
    <source>
        <dbReference type="ARBA" id="ARBA00004498"/>
    </source>
</evidence>
<comment type="similarity">
    <text evidence="3 19 21">Belongs to the TGF-beta family.</text>
</comment>
<dbReference type="FunFam" id="2.60.120.970:FF:000006">
    <property type="entry name" value="Transforming growth factor beta"/>
    <property type="match status" value="1"/>
</dbReference>
<dbReference type="GO" id="GO:0042127">
    <property type="term" value="P:regulation of cell population proliferation"/>
    <property type="evidence" value="ECO:0007669"/>
    <property type="project" value="TreeGrafter"/>
</dbReference>
<keyword evidence="4 19" id="KW-0964">Secreted</keyword>
<keyword evidence="10" id="KW-0325">Glycoprotein</keyword>
<dbReference type="GO" id="GO:0051781">
    <property type="term" value="P:positive regulation of cell division"/>
    <property type="evidence" value="ECO:0007669"/>
    <property type="project" value="UniProtKB-UniRule"/>
</dbReference>
<comment type="subcellular location">
    <subcellularLocation>
        <location evidence="2">Secreted</location>
        <location evidence="2">Extracellular space</location>
        <location evidence="2">Extracellular matrix</location>
    </subcellularLocation>
</comment>
<protein>
    <recommendedName>
        <fullName evidence="19">Transforming growth factor beta</fullName>
    </recommendedName>
</protein>
<evidence type="ECO:0000256" key="15">
    <source>
        <dbReference type="ARBA" id="ARBA00045988"/>
    </source>
</evidence>